<keyword evidence="2" id="KW-0472">Membrane</keyword>
<feature type="region of interest" description="Disordered" evidence="1">
    <location>
        <begin position="62"/>
        <end position="82"/>
    </location>
</feature>
<evidence type="ECO:0000256" key="2">
    <source>
        <dbReference type="SAM" id="Phobius"/>
    </source>
</evidence>
<dbReference type="AlphaFoldDB" id="A0A9P5TJN5"/>
<keyword evidence="2" id="KW-0812">Transmembrane</keyword>
<dbReference type="EMBL" id="JADNYJ010000081">
    <property type="protein sequence ID" value="KAF8889150.1"/>
    <property type="molecule type" value="Genomic_DNA"/>
</dbReference>
<evidence type="ECO:0000313" key="4">
    <source>
        <dbReference type="Proteomes" id="UP000724874"/>
    </source>
</evidence>
<feature type="compositionally biased region" description="Polar residues" evidence="1">
    <location>
        <begin position="63"/>
        <end position="82"/>
    </location>
</feature>
<evidence type="ECO:0000256" key="1">
    <source>
        <dbReference type="SAM" id="MobiDB-lite"/>
    </source>
</evidence>
<proteinExistence type="predicted"/>
<feature type="transmembrane region" description="Helical" evidence="2">
    <location>
        <begin position="116"/>
        <end position="140"/>
    </location>
</feature>
<accession>A0A9P5TJN5</accession>
<evidence type="ECO:0000313" key="3">
    <source>
        <dbReference type="EMBL" id="KAF8889150.1"/>
    </source>
</evidence>
<organism evidence="3 4">
    <name type="scientific">Gymnopilus junonius</name>
    <name type="common">Spectacular rustgill mushroom</name>
    <name type="synonym">Gymnopilus spectabilis subsp. junonius</name>
    <dbReference type="NCBI Taxonomy" id="109634"/>
    <lineage>
        <taxon>Eukaryota</taxon>
        <taxon>Fungi</taxon>
        <taxon>Dikarya</taxon>
        <taxon>Basidiomycota</taxon>
        <taxon>Agaricomycotina</taxon>
        <taxon>Agaricomycetes</taxon>
        <taxon>Agaricomycetidae</taxon>
        <taxon>Agaricales</taxon>
        <taxon>Agaricineae</taxon>
        <taxon>Hymenogastraceae</taxon>
        <taxon>Gymnopilus</taxon>
    </lineage>
</organism>
<protein>
    <submittedName>
        <fullName evidence="3">Uncharacterized protein</fullName>
    </submittedName>
</protein>
<reference evidence="3" key="1">
    <citation type="submission" date="2020-11" db="EMBL/GenBank/DDBJ databases">
        <authorList>
            <consortium name="DOE Joint Genome Institute"/>
            <person name="Ahrendt S."/>
            <person name="Riley R."/>
            <person name="Andreopoulos W."/>
            <person name="LaButti K."/>
            <person name="Pangilinan J."/>
            <person name="Ruiz-duenas F.J."/>
            <person name="Barrasa J.M."/>
            <person name="Sanchez-Garcia M."/>
            <person name="Camarero S."/>
            <person name="Miyauchi S."/>
            <person name="Serrano A."/>
            <person name="Linde D."/>
            <person name="Babiker R."/>
            <person name="Drula E."/>
            <person name="Ayuso-Fernandez I."/>
            <person name="Pacheco R."/>
            <person name="Padilla G."/>
            <person name="Ferreira P."/>
            <person name="Barriuso J."/>
            <person name="Kellner H."/>
            <person name="Castanera R."/>
            <person name="Alfaro M."/>
            <person name="Ramirez L."/>
            <person name="Pisabarro A.G."/>
            <person name="Kuo A."/>
            <person name="Tritt A."/>
            <person name="Lipzen A."/>
            <person name="He G."/>
            <person name="Yan M."/>
            <person name="Ng V."/>
            <person name="Cullen D."/>
            <person name="Martin F."/>
            <person name="Rosso M.-N."/>
            <person name="Henrissat B."/>
            <person name="Hibbett D."/>
            <person name="Martinez A.T."/>
            <person name="Grigoriev I.V."/>
        </authorList>
    </citation>
    <scope>NUCLEOTIDE SEQUENCE</scope>
    <source>
        <strain evidence="3">AH 44721</strain>
    </source>
</reference>
<keyword evidence="2" id="KW-1133">Transmembrane helix</keyword>
<name>A0A9P5TJN5_GYMJU</name>
<dbReference type="Proteomes" id="UP000724874">
    <property type="component" value="Unassembled WGS sequence"/>
</dbReference>
<gene>
    <name evidence="3" type="ORF">CPB84DRAFT_1849423</name>
</gene>
<comment type="caution">
    <text evidence="3">The sequence shown here is derived from an EMBL/GenBank/DDBJ whole genome shotgun (WGS) entry which is preliminary data.</text>
</comment>
<sequence>MIKYELIIIDDVDEHAASDVNAALLSVLDTHDNIRPLLLCDYSSCRSPEEKISSVSLLADATPTRSSEPSHPASSCALPSSRYSRGPSANVEAKHIPLPATCEFDYQEGKKRTVKLVPYVLSGFGFIVIHFYTVQTIIYLSRIQPRTQIDFTSALTFPIAYPTTAAATSTISTSHINGDCAPGEASRRVQLPMWIVRQDLKFLELQSILVVEILRKERGDGEDGVAWRWRQEGAQIQSRQARSGSGRRVPMANGDVDVNIIIIAASNLLSNMVLVPVPGHPTAVFVPGLKYQLRPLAPPVCFLNLLFSVTIILNTTLTTTLALTDILDPILIALNVPRSMRTGTGDFVQTHSHNHGHACQHAKLGYWKLSYVSPVSHFSSHGSRAHLGRNVFK</sequence>
<keyword evidence="4" id="KW-1185">Reference proteome</keyword>